<dbReference type="SUPFAM" id="SSF56176">
    <property type="entry name" value="FAD-binding/transporter-associated domain-like"/>
    <property type="match status" value="1"/>
</dbReference>
<dbReference type="InterPro" id="IPR036318">
    <property type="entry name" value="FAD-bd_PCMH-like_sf"/>
</dbReference>
<evidence type="ECO:0000256" key="1">
    <source>
        <dbReference type="ARBA" id="ARBA00004651"/>
    </source>
</evidence>
<evidence type="ECO:0000313" key="16">
    <source>
        <dbReference type="Proteomes" id="UP000194606"/>
    </source>
</evidence>
<dbReference type="InterPro" id="IPR046342">
    <property type="entry name" value="CBS_dom_sf"/>
</dbReference>
<evidence type="ECO:0000256" key="4">
    <source>
        <dbReference type="ARBA" id="ARBA00022692"/>
    </source>
</evidence>
<evidence type="ECO:0000256" key="10">
    <source>
        <dbReference type="PROSITE-ProRule" id="PRU01193"/>
    </source>
</evidence>
<feature type="domain" description="CBS" evidence="12">
    <location>
        <begin position="283"/>
        <end position="340"/>
    </location>
</feature>
<feature type="transmembrane region" description="Helical" evidence="11">
    <location>
        <begin position="63"/>
        <end position="88"/>
    </location>
</feature>
<dbReference type="Pfam" id="PF00571">
    <property type="entry name" value="CBS"/>
    <property type="match status" value="2"/>
</dbReference>
<dbReference type="PROSITE" id="PS51846">
    <property type="entry name" value="CNNM"/>
    <property type="match status" value="1"/>
</dbReference>
<feature type="transmembrane region" description="Helical" evidence="11">
    <location>
        <begin position="100"/>
        <end position="121"/>
    </location>
</feature>
<reference evidence="15 16" key="1">
    <citation type="submission" date="2017-02" db="EMBL/GenBank/DDBJ databases">
        <authorList>
            <person name="Peterson S.W."/>
        </authorList>
    </citation>
    <scope>NUCLEOTIDE SEQUENCE [LARGE SCALE GENOMIC DNA]</scope>
    <source>
        <strain evidence="15">159469</strain>
    </source>
</reference>
<dbReference type="Gene3D" id="3.10.580.10">
    <property type="entry name" value="CBS-domain"/>
    <property type="match status" value="1"/>
</dbReference>
<evidence type="ECO:0000313" key="14">
    <source>
        <dbReference type="EMBL" id="MDT2666428.1"/>
    </source>
</evidence>
<dbReference type="Pfam" id="PF03471">
    <property type="entry name" value="CorC_HlyC"/>
    <property type="match status" value="1"/>
</dbReference>
<name>A0A252CCT2_9LACT</name>
<dbReference type="Pfam" id="PF01595">
    <property type="entry name" value="CNNM"/>
    <property type="match status" value="1"/>
</dbReference>
<dbReference type="Proteomes" id="UP000194606">
    <property type="component" value="Unassembled WGS sequence"/>
</dbReference>
<dbReference type="FunFam" id="3.10.580.10:FF:000002">
    <property type="entry name" value="Magnesium/cobalt efflux protein CorC"/>
    <property type="match status" value="1"/>
</dbReference>
<comment type="similarity">
    <text evidence="2">Belongs to the UPF0053 family.</text>
</comment>
<dbReference type="PROSITE" id="PS51371">
    <property type="entry name" value="CBS"/>
    <property type="match status" value="2"/>
</dbReference>
<reference evidence="14" key="2">
    <citation type="submission" date="2023-03" db="EMBL/GenBank/DDBJ databases">
        <authorList>
            <person name="Shen W."/>
            <person name="Cai J."/>
        </authorList>
    </citation>
    <scope>NUCLEOTIDE SEQUENCE</scope>
    <source>
        <strain evidence="14">Y3</strain>
    </source>
</reference>
<keyword evidence="4 10" id="KW-0812">Transmembrane</keyword>
<keyword evidence="3" id="KW-1003">Cell membrane</keyword>
<dbReference type="Gene3D" id="3.30.465.10">
    <property type="match status" value="1"/>
</dbReference>
<comment type="subcellular location">
    <subcellularLocation>
        <location evidence="1">Cell membrane</location>
        <topology evidence="1">Multi-pass membrane protein</topology>
    </subcellularLocation>
</comment>
<evidence type="ECO:0000256" key="2">
    <source>
        <dbReference type="ARBA" id="ARBA00006337"/>
    </source>
</evidence>
<keyword evidence="6 10" id="KW-1133">Transmembrane helix</keyword>
<dbReference type="EMBL" id="MUIZ01000004">
    <property type="protein sequence ID" value="OUK04335.1"/>
    <property type="molecule type" value="Genomic_DNA"/>
</dbReference>
<evidence type="ECO:0000256" key="3">
    <source>
        <dbReference type="ARBA" id="ARBA00022475"/>
    </source>
</evidence>
<dbReference type="GO" id="GO:0005886">
    <property type="term" value="C:plasma membrane"/>
    <property type="evidence" value="ECO:0007669"/>
    <property type="project" value="UniProtKB-SubCell"/>
</dbReference>
<dbReference type="SMART" id="SM01091">
    <property type="entry name" value="CorC_HlyC"/>
    <property type="match status" value="1"/>
</dbReference>
<evidence type="ECO:0000256" key="11">
    <source>
        <dbReference type="SAM" id="Phobius"/>
    </source>
</evidence>
<dbReference type="InterPro" id="IPR000644">
    <property type="entry name" value="CBS_dom"/>
</dbReference>
<evidence type="ECO:0000256" key="6">
    <source>
        <dbReference type="ARBA" id="ARBA00022989"/>
    </source>
</evidence>
<dbReference type="EMBL" id="JARPYC010000003">
    <property type="protein sequence ID" value="MDT2666428.1"/>
    <property type="molecule type" value="Genomic_DNA"/>
</dbReference>
<comment type="caution">
    <text evidence="15">The sequence shown here is derived from an EMBL/GenBank/DDBJ whole genome shotgun (WGS) entry which is preliminary data.</text>
</comment>
<evidence type="ECO:0000313" key="15">
    <source>
        <dbReference type="EMBL" id="OUK04335.1"/>
    </source>
</evidence>
<dbReference type="InterPro" id="IPR051676">
    <property type="entry name" value="UPF0053_domain"/>
</dbReference>
<keyword evidence="8 10" id="KW-0472">Membrane</keyword>
<dbReference type="PANTHER" id="PTHR43099:SF2">
    <property type="entry name" value="UPF0053 PROTEIN YRKA"/>
    <property type="match status" value="1"/>
</dbReference>
<evidence type="ECO:0000256" key="8">
    <source>
        <dbReference type="ARBA" id="ARBA00023136"/>
    </source>
</evidence>
<keyword evidence="5" id="KW-0677">Repeat</keyword>
<dbReference type="AlphaFoldDB" id="A0A252CCT2"/>
<dbReference type="PANTHER" id="PTHR43099">
    <property type="entry name" value="UPF0053 PROTEIN YRKA"/>
    <property type="match status" value="1"/>
</dbReference>
<protein>
    <submittedName>
        <fullName evidence="14 15">Hemolysin</fullName>
    </submittedName>
</protein>
<evidence type="ECO:0000256" key="7">
    <source>
        <dbReference type="ARBA" id="ARBA00023122"/>
    </source>
</evidence>
<evidence type="ECO:0000259" key="13">
    <source>
        <dbReference type="PROSITE" id="PS51846"/>
    </source>
</evidence>
<accession>A0A252CCT2</accession>
<dbReference type="CDD" id="cd04590">
    <property type="entry name" value="CBS_pair_CorC_HlyC_assoc"/>
    <property type="match status" value="1"/>
</dbReference>
<dbReference type="RefSeq" id="WP_061412907.1">
    <property type="nucleotide sequence ID" value="NZ_CP141685.1"/>
</dbReference>
<dbReference type="InterPro" id="IPR002550">
    <property type="entry name" value="CNNM"/>
</dbReference>
<evidence type="ECO:0000256" key="5">
    <source>
        <dbReference type="ARBA" id="ARBA00022737"/>
    </source>
</evidence>
<dbReference type="InterPro" id="IPR044751">
    <property type="entry name" value="Ion_transp-like_CBS"/>
</dbReference>
<evidence type="ECO:0000259" key="12">
    <source>
        <dbReference type="PROSITE" id="PS51371"/>
    </source>
</evidence>
<evidence type="ECO:0000256" key="9">
    <source>
        <dbReference type="PROSITE-ProRule" id="PRU00703"/>
    </source>
</evidence>
<keyword evidence="7 9" id="KW-0129">CBS domain</keyword>
<feature type="domain" description="CBS" evidence="12">
    <location>
        <begin position="219"/>
        <end position="280"/>
    </location>
</feature>
<dbReference type="GO" id="GO:0050660">
    <property type="term" value="F:flavin adenine dinucleotide binding"/>
    <property type="evidence" value="ECO:0007669"/>
    <property type="project" value="InterPro"/>
</dbReference>
<feature type="transmembrane region" description="Helical" evidence="11">
    <location>
        <begin position="6"/>
        <end position="26"/>
    </location>
</feature>
<feature type="domain" description="CNNM transmembrane" evidence="13">
    <location>
        <begin position="1"/>
        <end position="200"/>
    </location>
</feature>
<dbReference type="InterPro" id="IPR005170">
    <property type="entry name" value="Transptr-assoc_dom"/>
</dbReference>
<dbReference type="SUPFAM" id="SSF54631">
    <property type="entry name" value="CBS-domain pair"/>
    <property type="match status" value="1"/>
</dbReference>
<proteinExistence type="inferred from homology"/>
<dbReference type="InterPro" id="IPR016169">
    <property type="entry name" value="FAD-bd_PCMH_sub2"/>
</dbReference>
<dbReference type="Proteomes" id="UP001257962">
    <property type="component" value="Unassembled WGS sequence"/>
</dbReference>
<gene>
    <name evidence="15" type="ORF">BZZ03_07625</name>
    <name evidence="14" type="ORF">P7D34_04155</name>
</gene>
<organism evidence="15 16">
    <name type="scientific">Lactococcus petauri</name>
    <dbReference type="NCBI Taxonomy" id="1940789"/>
    <lineage>
        <taxon>Bacteria</taxon>
        <taxon>Bacillati</taxon>
        <taxon>Bacillota</taxon>
        <taxon>Bacilli</taxon>
        <taxon>Lactobacillales</taxon>
        <taxon>Streptococcaceae</taxon>
        <taxon>Lactococcus</taxon>
    </lineage>
</organism>
<sequence>MTVNLIIIVLMIAFTAFFVASEFSLVKIRKSRLETLAAEGNKQAKLAIVVVEHLDSYLSACQLGITLTSLAIGWVGESTIHALLAPVIHYFPLPNTIAESFSIVLAFLLITFVHVVIGELIPKSLSISKTEAVVLAVVRPLHYFYKLTYPFVWLLNVSASSIGKLFNLSLASEGEETHSEEELLLIANQSFAKGEINEKEYEYLNKVFEFDDLLAKEIMVPRLDMETIASDKTIKEALEFAIEKGHTRFPVIGKSKDNILGYVTLQALIKEYLVSPMQKVRTIAQEPIVFIDTIPVKILLSQMQSEHKHFAILSDEYGGTSGLVTIEDILEELVGDIQDEQDHEEENIVEVEPGIYHVKGKTPLSEIEDKFDTDFDNPSASNTISGYIINAYLENREEFDVGSIKVLNNLQIRILEMDRVTPSELEITKVEKII</sequence>